<evidence type="ECO:0000313" key="7">
    <source>
        <dbReference type="Proteomes" id="UP000613177"/>
    </source>
</evidence>
<evidence type="ECO:0000256" key="2">
    <source>
        <dbReference type="ARBA" id="ARBA00004496"/>
    </source>
</evidence>
<dbReference type="PANTHER" id="PTHR40621">
    <property type="entry name" value="TRANSCRIPTION FACTOR KAPC-RELATED"/>
    <property type="match status" value="1"/>
</dbReference>
<dbReference type="GO" id="GO:0005737">
    <property type="term" value="C:cytoplasm"/>
    <property type="evidence" value="ECO:0007669"/>
    <property type="project" value="UniProtKB-SubCell"/>
</dbReference>
<dbReference type="Pfam" id="PF08601">
    <property type="entry name" value="PAP1"/>
    <property type="match status" value="1"/>
</dbReference>
<dbReference type="PANTHER" id="PTHR40621:SF6">
    <property type="entry name" value="AP-1-LIKE TRANSCRIPTION FACTOR YAP1-RELATED"/>
    <property type="match status" value="1"/>
</dbReference>
<dbReference type="CDD" id="cd14688">
    <property type="entry name" value="bZIP_YAP"/>
    <property type="match status" value="1"/>
</dbReference>
<dbReference type="Pfam" id="PF00170">
    <property type="entry name" value="bZIP_1"/>
    <property type="match status" value="1"/>
</dbReference>
<dbReference type="PROSITE" id="PS50217">
    <property type="entry name" value="BZIP"/>
    <property type="match status" value="1"/>
</dbReference>
<evidence type="ECO:0000259" key="5">
    <source>
        <dbReference type="PROSITE" id="PS50217"/>
    </source>
</evidence>
<feature type="region of interest" description="Disordered" evidence="4">
    <location>
        <begin position="42"/>
        <end position="121"/>
    </location>
</feature>
<proteinExistence type="predicted"/>
<dbReference type="EMBL" id="JAEPRE010000024">
    <property type="protein sequence ID" value="KAG2235970.1"/>
    <property type="molecule type" value="Genomic_DNA"/>
</dbReference>
<reference evidence="6" key="1">
    <citation type="submission" date="2021-01" db="EMBL/GenBank/DDBJ databases">
        <title>Metabolic potential, ecology and presence of endohyphal bacteria is reflected in genomic diversity of Mucoromycotina.</title>
        <authorList>
            <person name="Muszewska A."/>
            <person name="Okrasinska A."/>
            <person name="Steczkiewicz K."/>
            <person name="Drgas O."/>
            <person name="Orlowska M."/>
            <person name="Perlinska-Lenart U."/>
            <person name="Aleksandrzak-Piekarczyk T."/>
            <person name="Szatraj K."/>
            <person name="Zielenkiewicz U."/>
            <person name="Pilsyk S."/>
            <person name="Malc E."/>
            <person name="Mieczkowski P."/>
            <person name="Kruszewska J.S."/>
            <person name="Biernat P."/>
            <person name="Pawlowska J."/>
        </authorList>
    </citation>
    <scope>NUCLEOTIDE SEQUENCE</scope>
    <source>
        <strain evidence="6">WA0000018081</strain>
    </source>
</reference>
<dbReference type="GO" id="GO:0000976">
    <property type="term" value="F:transcription cis-regulatory region binding"/>
    <property type="evidence" value="ECO:0007669"/>
    <property type="project" value="InterPro"/>
</dbReference>
<dbReference type="InterPro" id="IPR023167">
    <property type="entry name" value="Yap1_redox_dom_sf"/>
</dbReference>
<evidence type="ECO:0000313" key="6">
    <source>
        <dbReference type="EMBL" id="KAG2235970.1"/>
    </source>
</evidence>
<keyword evidence="7" id="KW-1185">Reference proteome</keyword>
<dbReference type="GO" id="GO:0033554">
    <property type="term" value="P:cellular response to stress"/>
    <property type="evidence" value="ECO:0007669"/>
    <property type="project" value="UniProtKB-ARBA"/>
</dbReference>
<feature type="compositionally biased region" description="Polar residues" evidence="4">
    <location>
        <begin position="42"/>
        <end position="55"/>
    </location>
</feature>
<dbReference type="PROSITE" id="PS00036">
    <property type="entry name" value="BZIP_BASIC"/>
    <property type="match status" value="1"/>
</dbReference>
<organism evidence="6 7">
    <name type="scientific">Thamnidium elegans</name>
    <dbReference type="NCBI Taxonomy" id="101142"/>
    <lineage>
        <taxon>Eukaryota</taxon>
        <taxon>Fungi</taxon>
        <taxon>Fungi incertae sedis</taxon>
        <taxon>Mucoromycota</taxon>
        <taxon>Mucoromycotina</taxon>
        <taxon>Mucoromycetes</taxon>
        <taxon>Mucorales</taxon>
        <taxon>Mucorineae</taxon>
        <taxon>Mucoraceae</taxon>
        <taxon>Thamnidium</taxon>
    </lineage>
</organism>
<evidence type="ECO:0000256" key="1">
    <source>
        <dbReference type="ARBA" id="ARBA00004123"/>
    </source>
</evidence>
<dbReference type="InterPro" id="IPR004827">
    <property type="entry name" value="bZIP"/>
</dbReference>
<keyword evidence="3" id="KW-0539">Nucleus</keyword>
<dbReference type="Gene3D" id="1.20.5.170">
    <property type="match status" value="1"/>
</dbReference>
<dbReference type="Proteomes" id="UP000613177">
    <property type="component" value="Unassembled WGS sequence"/>
</dbReference>
<feature type="region of interest" description="Disordered" evidence="4">
    <location>
        <begin position="179"/>
        <end position="199"/>
    </location>
</feature>
<dbReference type="AlphaFoldDB" id="A0A8H7VWN0"/>
<dbReference type="GO" id="GO:0090575">
    <property type="term" value="C:RNA polymerase II transcription regulator complex"/>
    <property type="evidence" value="ECO:0007669"/>
    <property type="project" value="TreeGrafter"/>
</dbReference>
<comment type="caution">
    <text evidence="6">The sequence shown here is derived from an EMBL/GenBank/DDBJ whole genome shotgun (WGS) entry which is preliminary data.</text>
</comment>
<dbReference type="SUPFAM" id="SSF57959">
    <property type="entry name" value="Leucine zipper domain"/>
    <property type="match status" value="1"/>
</dbReference>
<dbReference type="Gene3D" id="1.10.238.100">
    <property type="entry name" value="YAP1 redox domain. Chain B"/>
    <property type="match status" value="1"/>
</dbReference>
<evidence type="ECO:0000256" key="4">
    <source>
        <dbReference type="SAM" id="MobiDB-lite"/>
    </source>
</evidence>
<accession>A0A8H7VWN0</accession>
<dbReference type="SMART" id="SM00338">
    <property type="entry name" value="BRLZ"/>
    <property type="match status" value="1"/>
</dbReference>
<feature type="domain" description="BZIP" evidence="5">
    <location>
        <begin position="100"/>
        <end position="163"/>
    </location>
</feature>
<name>A0A8H7VWN0_9FUNG</name>
<gene>
    <name evidence="6" type="ORF">INT48_004300</name>
</gene>
<dbReference type="SUPFAM" id="SSF111430">
    <property type="entry name" value="YAP1 redox domain"/>
    <property type="match status" value="1"/>
</dbReference>
<dbReference type="InterPro" id="IPR050936">
    <property type="entry name" value="AP-1-like"/>
</dbReference>
<dbReference type="InterPro" id="IPR013910">
    <property type="entry name" value="TF_PAP1"/>
</dbReference>
<dbReference type="InterPro" id="IPR046347">
    <property type="entry name" value="bZIP_sf"/>
</dbReference>
<sequence>MNTSLAEIVTKITSQGKNPDVSFLKDDPKAQTMLLMALLSSVNAKNNGQNGSGQIDTDKRKYDSVSSPSSSPSPPRELADSESPRRVGRKPVTSDDDDSDNPKSKRKAQNRAAQRAFRERKENHVRVLEERVKELEDMNVDKNLELQQENEKLKEMVAKLKYENEALLGASSSFDFPLSNNSVTSDSSRPNKLIRSSGNNNDDVYFDTFSSSTLSRSSNSNTPETQHQLNIDDILGLDTSILPSDAILDHSELLGFNNDYSGQLNDILDQHRLTFATNPSEFDFFYPLPSNNDILDTASIQLPADDEGEKHVHDITKVWDKVSQHPRFDEVDMDILCDEMKKKAVCVDVDLNGEIEKVVNQFYPIQ</sequence>
<dbReference type="GO" id="GO:0001228">
    <property type="term" value="F:DNA-binding transcription activator activity, RNA polymerase II-specific"/>
    <property type="evidence" value="ECO:0007669"/>
    <property type="project" value="TreeGrafter"/>
</dbReference>
<comment type="subcellular location">
    <subcellularLocation>
        <location evidence="2">Cytoplasm</location>
    </subcellularLocation>
    <subcellularLocation>
        <location evidence="1">Nucleus</location>
    </subcellularLocation>
</comment>
<protein>
    <recommendedName>
        <fullName evidence="5">BZIP domain-containing protein</fullName>
    </recommendedName>
</protein>
<evidence type="ECO:0000256" key="3">
    <source>
        <dbReference type="ARBA" id="ARBA00023242"/>
    </source>
</evidence>